<protein>
    <submittedName>
        <fullName evidence="2">Uncharacterized protein</fullName>
    </submittedName>
</protein>
<dbReference type="AlphaFoldDB" id="A0A6A5YJ89"/>
<keyword evidence="3" id="KW-1185">Reference proteome</keyword>
<keyword evidence="1" id="KW-0812">Transmembrane</keyword>
<reference evidence="2" key="1">
    <citation type="journal article" date="2020" name="Stud. Mycol.">
        <title>101 Dothideomycetes genomes: a test case for predicting lifestyles and emergence of pathogens.</title>
        <authorList>
            <person name="Haridas S."/>
            <person name="Albert R."/>
            <person name="Binder M."/>
            <person name="Bloem J."/>
            <person name="Labutti K."/>
            <person name="Salamov A."/>
            <person name="Andreopoulos B."/>
            <person name="Baker S."/>
            <person name="Barry K."/>
            <person name="Bills G."/>
            <person name="Bluhm B."/>
            <person name="Cannon C."/>
            <person name="Castanera R."/>
            <person name="Culley D."/>
            <person name="Daum C."/>
            <person name="Ezra D."/>
            <person name="Gonzalez J."/>
            <person name="Henrissat B."/>
            <person name="Kuo A."/>
            <person name="Liang C."/>
            <person name="Lipzen A."/>
            <person name="Lutzoni F."/>
            <person name="Magnuson J."/>
            <person name="Mondo S."/>
            <person name="Nolan M."/>
            <person name="Ohm R."/>
            <person name="Pangilinan J."/>
            <person name="Park H.-J."/>
            <person name="Ramirez L."/>
            <person name="Alfaro M."/>
            <person name="Sun H."/>
            <person name="Tritt A."/>
            <person name="Yoshinaga Y."/>
            <person name="Zwiers L.-H."/>
            <person name="Turgeon B."/>
            <person name="Goodwin S."/>
            <person name="Spatafora J."/>
            <person name="Crous P."/>
            <person name="Grigoriev I."/>
        </authorList>
    </citation>
    <scope>NUCLEOTIDE SEQUENCE</scope>
    <source>
        <strain evidence="2">CBS 627.86</strain>
    </source>
</reference>
<keyword evidence="1" id="KW-0472">Membrane</keyword>
<evidence type="ECO:0000256" key="1">
    <source>
        <dbReference type="SAM" id="Phobius"/>
    </source>
</evidence>
<dbReference type="EMBL" id="ML977357">
    <property type="protein sequence ID" value="KAF2107050.1"/>
    <property type="molecule type" value="Genomic_DNA"/>
</dbReference>
<gene>
    <name evidence="2" type="ORF">BDV96DRAFT_654140</name>
</gene>
<proteinExistence type="predicted"/>
<evidence type="ECO:0000313" key="3">
    <source>
        <dbReference type="Proteomes" id="UP000799770"/>
    </source>
</evidence>
<accession>A0A6A5YJ89</accession>
<sequence length="108" mass="12509">MSLAAMTPVNVTTAIAILAATMTAYIFVATYRHRSHINFLRYQGFVSFLYYSHRQSQKNRGPAYAPRLELVVWTFLDALKYSKYLPTDANVVLAMHDMNEEFAETRYF</sequence>
<dbReference type="Proteomes" id="UP000799770">
    <property type="component" value="Unassembled WGS sequence"/>
</dbReference>
<feature type="transmembrane region" description="Helical" evidence="1">
    <location>
        <begin position="12"/>
        <end position="31"/>
    </location>
</feature>
<keyword evidence="1" id="KW-1133">Transmembrane helix</keyword>
<evidence type="ECO:0000313" key="2">
    <source>
        <dbReference type="EMBL" id="KAF2107050.1"/>
    </source>
</evidence>
<organism evidence="2 3">
    <name type="scientific">Lophiotrema nucula</name>
    <dbReference type="NCBI Taxonomy" id="690887"/>
    <lineage>
        <taxon>Eukaryota</taxon>
        <taxon>Fungi</taxon>
        <taxon>Dikarya</taxon>
        <taxon>Ascomycota</taxon>
        <taxon>Pezizomycotina</taxon>
        <taxon>Dothideomycetes</taxon>
        <taxon>Pleosporomycetidae</taxon>
        <taxon>Pleosporales</taxon>
        <taxon>Lophiotremataceae</taxon>
        <taxon>Lophiotrema</taxon>
    </lineage>
</organism>
<name>A0A6A5YJ89_9PLEO</name>